<reference evidence="2" key="1">
    <citation type="journal article" date="2019" name="Int. J. Syst. Evol. Microbiol.">
        <title>The Global Catalogue of Microorganisms (GCM) 10K type strain sequencing project: providing services to taxonomists for standard genome sequencing and annotation.</title>
        <authorList>
            <consortium name="The Broad Institute Genomics Platform"/>
            <consortium name="The Broad Institute Genome Sequencing Center for Infectious Disease"/>
            <person name="Wu L."/>
            <person name="Ma J."/>
        </authorList>
    </citation>
    <scope>NUCLEOTIDE SEQUENCE [LARGE SCALE GENOMIC DNA]</scope>
    <source>
        <strain evidence="2">CGMCC 4.7643</strain>
    </source>
</reference>
<evidence type="ECO:0000313" key="1">
    <source>
        <dbReference type="EMBL" id="MFD2462193.1"/>
    </source>
</evidence>
<comment type="caution">
    <text evidence="1">The sequence shown here is derived from an EMBL/GenBank/DDBJ whole genome shotgun (WGS) entry which is preliminary data.</text>
</comment>
<dbReference type="NCBIfam" id="NF033179">
    <property type="entry name" value="TnsA_like_Actin"/>
    <property type="match status" value="1"/>
</dbReference>
<sequence>MDEDAWSSLWSHNCVWTDLAITETDFAEAREQLRLTADWPRRWSAAAQVGSGEVVVPVRDLESVPVAGRKPVRRFGWHRAQRHRPGLQLLVSTGRHHGCESRAEAVLLQMLDFAGGVTEVLSQPVRLRFQAQDGPREHIPDFFADTSGGRWLIDVRPQGRIEPRDEVAFAATGEVALLLGWGYLVVTGWRARVEATVDQFSAQRRPLTDRLGITESLLTGLAEGLRPFGELAATTIAPPIARAYLLHLLWHRRVGMDLTASLGDHTLITAATSTGQG</sequence>
<keyword evidence="2" id="KW-1185">Reference proteome</keyword>
<organism evidence="1 2">
    <name type="scientific">Amycolatopsis samaneae</name>
    <dbReference type="NCBI Taxonomy" id="664691"/>
    <lineage>
        <taxon>Bacteria</taxon>
        <taxon>Bacillati</taxon>
        <taxon>Actinomycetota</taxon>
        <taxon>Actinomycetes</taxon>
        <taxon>Pseudonocardiales</taxon>
        <taxon>Pseudonocardiaceae</taxon>
        <taxon>Amycolatopsis</taxon>
    </lineage>
</organism>
<protein>
    <submittedName>
        <fullName evidence="1">TnsA-like heteromeric transposase endonuclease subunit</fullName>
    </submittedName>
</protein>
<name>A0ABW5GMS7_9PSEU</name>
<dbReference type="InterPro" id="IPR048000">
    <property type="entry name" value="TnsA-like"/>
</dbReference>
<dbReference type="RefSeq" id="WP_345401410.1">
    <property type="nucleotide sequence ID" value="NZ_BAABHG010000012.1"/>
</dbReference>
<proteinExistence type="predicted"/>
<evidence type="ECO:0000313" key="2">
    <source>
        <dbReference type="Proteomes" id="UP001597419"/>
    </source>
</evidence>
<dbReference type="Proteomes" id="UP001597419">
    <property type="component" value="Unassembled WGS sequence"/>
</dbReference>
<accession>A0ABW5GMS7</accession>
<gene>
    <name evidence="1" type="ORF">ACFSYJ_26550</name>
</gene>
<dbReference type="EMBL" id="JBHUKU010000015">
    <property type="protein sequence ID" value="MFD2462193.1"/>
    <property type="molecule type" value="Genomic_DNA"/>
</dbReference>